<feature type="domain" description="Gylcosyl hydrolase 115 C-terminal" evidence="3">
    <location>
        <begin position="845"/>
        <end position="1024"/>
    </location>
</feature>
<dbReference type="InterPro" id="IPR042301">
    <property type="entry name" value="GH115_sf"/>
</dbReference>
<dbReference type="InterPro" id="IPR031924">
    <property type="entry name" value="GH115"/>
</dbReference>
<gene>
    <name evidence="4" type="ORF">VE01_05474</name>
</gene>
<dbReference type="PANTHER" id="PTHR37842:SF2">
    <property type="entry name" value="GYLCOSYL HYDROLASE 115 C-TERMINAL DOMAIN-CONTAINING PROTEIN"/>
    <property type="match status" value="1"/>
</dbReference>
<organism evidence="4 5">
    <name type="scientific">Pseudogymnoascus verrucosus</name>
    <dbReference type="NCBI Taxonomy" id="342668"/>
    <lineage>
        <taxon>Eukaryota</taxon>
        <taxon>Fungi</taxon>
        <taxon>Dikarya</taxon>
        <taxon>Ascomycota</taxon>
        <taxon>Pezizomycotina</taxon>
        <taxon>Leotiomycetes</taxon>
        <taxon>Thelebolales</taxon>
        <taxon>Thelebolaceae</taxon>
        <taxon>Pseudogymnoascus</taxon>
    </lineage>
</organism>
<dbReference type="STRING" id="342668.A0A1B8GMD5"/>
<evidence type="ECO:0000256" key="2">
    <source>
        <dbReference type="SAM" id="SignalP"/>
    </source>
</evidence>
<feature type="signal peptide" evidence="2">
    <location>
        <begin position="1"/>
        <end position="17"/>
    </location>
</feature>
<dbReference type="InterPro" id="IPR029018">
    <property type="entry name" value="Hex-like_dom2"/>
</dbReference>
<evidence type="ECO:0000259" key="3">
    <source>
        <dbReference type="Pfam" id="PF17829"/>
    </source>
</evidence>
<dbReference type="GeneID" id="28838860"/>
<reference evidence="5" key="2">
    <citation type="journal article" date="2018" name="Nat. Commun.">
        <title>Extreme sensitivity to ultraviolet light in the fungal pathogen causing white-nose syndrome of bats.</title>
        <authorList>
            <person name="Palmer J.M."/>
            <person name="Drees K.P."/>
            <person name="Foster J.T."/>
            <person name="Lindner D.L."/>
        </authorList>
    </citation>
    <scope>NUCLEOTIDE SEQUENCE [LARGE SCALE GENOMIC DNA]</scope>
    <source>
        <strain evidence="5">UAMH 10579</strain>
    </source>
</reference>
<dbReference type="Gene3D" id="3.30.379.10">
    <property type="entry name" value="Chitobiase/beta-hexosaminidase domain 2-like"/>
    <property type="match status" value="1"/>
</dbReference>
<dbReference type="OrthoDB" id="4849794at2759"/>
<keyword evidence="5" id="KW-1185">Reference proteome</keyword>
<proteinExistence type="predicted"/>
<dbReference type="Gene3D" id="3.20.20.520">
    <property type="entry name" value="Glycosyl hydrolase family 115"/>
    <property type="match status" value="1"/>
</dbReference>
<name>A0A1B8GMD5_9PEZI</name>
<dbReference type="Pfam" id="PF15979">
    <property type="entry name" value="Glyco_hydro_115"/>
    <property type="match status" value="1"/>
</dbReference>
<evidence type="ECO:0000313" key="4">
    <source>
        <dbReference type="EMBL" id="OBT96992.1"/>
    </source>
</evidence>
<feature type="chain" id="PRO_5008608869" description="Gylcosyl hydrolase 115 C-terminal domain-containing protein" evidence="2">
    <location>
        <begin position="18"/>
        <end position="1044"/>
    </location>
</feature>
<dbReference type="Gene3D" id="2.60.120.1620">
    <property type="match status" value="1"/>
</dbReference>
<dbReference type="Pfam" id="PF17829">
    <property type="entry name" value="GH115_C"/>
    <property type="match status" value="1"/>
</dbReference>
<dbReference type="PANTHER" id="PTHR37842">
    <property type="match status" value="1"/>
</dbReference>
<reference evidence="4 5" key="1">
    <citation type="submission" date="2016-03" db="EMBL/GenBank/DDBJ databases">
        <title>Comparative genomics of Pseudogymnoascus destructans, the fungus causing white-nose syndrome of bats.</title>
        <authorList>
            <person name="Palmer J.M."/>
            <person name="Drees K.P."/>
            <person name="Foster J.T."/>
            <person name="Lindner D.L."/>
        </authorList>
    </citation>
    <scope>NUCLEOTIDE SEQUENCE [LARGE SCALE GENOMIC DNA]</scope>
    <source>
        <strain evidence="4 5">UAMH 10579</strain>
    </source>
</reference>
<evidence type="ECO:0000313" key="5">
    <source>
        <dbReference type="Proteomes" id="UP000091956"/>
    </source>
</evidence>
<keyword evidence="2" id="KW-0732">Signal</keyword>
<accession>A0A1B8GMD5</accession>
<evidence type="ECO:0000256" key="1">
    <source>
        <dbReference type="ARBA" id="ARBA00022801"/>
    </source>
</evidence>
<dbReference type="RefSeq" id="XP_018130725.1">
    <property type="nucleotide sequence ID" value="XM_018274938.2"/>
</dbReference>
<dbReference type="InterPro" id="IPR041437">
    <property type="entry name" value="GH115_C"/>
</dbReference>
<sequence length="1044" mass="114727">MLLKLLPSLALFSAVSALGQKQTIGFTASHDAFQLFGSSHGNHASSGQILVSPDDYWGVQKAAGDLAMDFGRVTGTNLSLTAYAAKTAQAVYRWHAPTSDVVYAVGPEQQILGPLYTKTKDYKDTVIIVGTIGHSTLIDQLVKDKKIDVSKIKGKWESFVSQVVKSPLPGVPKALVIAGSDARGSIFGIYDVSEQIGVSPFWFWADTPAQKHSEIYALSTVKVQGPPSVKYRGLFINDEQPGLTNWVNNNYKPGKYGPGMNHLFFSTIFELLLRLRANYLWPAMWNGMFNVDDYENQPLADAYAIVMGSSHTEPMMRATNEYGHFGQGAWRWDTNNASVRPFFEYGAQRAKPYINNSLFTMAMRGSGDTAIPLTRDKAIKAATDSVTAQREILDELLADEGKTAKDIPQMWCLYKEVQDYFEGGMSVPEDVTLLWTDDNWGNVRRVPVGAEKARSGGAGIYYHFDYVGDPRDYKWINTINLAKSVEQMKITYENGADRIWIVNVGDLKGLEIPINHYFDLAYDIDQWGYDSVPQWLKLWAAREFGSKHAEAIGAVADKYGILAARRKYEMLSPGTYSVINYNEAETVLGEWAALAKDAQKLHDSLPANTQASFFETVLHPVTAGYTVYKIYVQTAQNDLYVKQRRTATNSKAQAVLTDFNTDAVITKQFHTLLGGKWNGIMDQTHLGYDYWQQPMRNSIPPLAFVQTTETSVAGNLGVGIEGSNATVSGDDQYHDNGSGTLTSLPLEPYGPKTRYLEVFSRGTQACKWSIASPSYLKVEPSSGTTGPQQGSDVRAHISVPDWSKVTVAQTAILNFTSSCDWGNYNSPQIKVPVIPRSVPATFGKGFVESDRQVTIEAVHSTKSTTVKGAKYVTLPNHGRSQAAVSLSPVTSPSMPAGTGPVLEYDFFTFTDIAYPANITLYLSPSLNFMSVDRPLKYAVAVDGEAPQTIQFVGTVTSDLSPPGWGAAVADAAWGVTSGRQTTTMHSIKPGKHTLKFWSVEPGVVLQKIVIDLGGVRKSYLGPPESFRVDVNKVGKYDGTTYLSQ</sequence>
<keyword evidence="1" id="KW-0378">Hydrolase</keyword>
<dbReference type="Proteomes" id="UP000091956">
    <property type="component" value="Unassembled WGS sequence"/>
</dbReference>
<dbReference type="EMBL" id="KV460225">
    <property type="protein sequence ID" value="OBT96992.1"/>
    <property type="molecule type" value="Genomic_DNA"/>
</dbReference>
<dbReference type="AlphaFoldDB" id="A0A1B8GMD5"/>
<protein>
    <recommendedName>
        <fullName evidence="3">Gylcosyl hydrolase 115 C-terminal domain-containing protein</fullName>
    </recommendedName>
</protein>
<dbReference type="Gene3D" id="1.20.58.2150">
    <property type="match status" value="1"/>
</dbReference>
<dbReference type="GO" id="GO:0016787">
    <property type="term" value="F:hydrolase activity"/>
    <property type="evidence" value="ECO:0007669"/>
    <property type="project" value="UniProtKB-KW"/>
</dbReference>